<protein>
    <recommendedName>
        <fullName evidence="1">Radical SAM core domain-containing protein</fullName>
    </recommendedName>
</protein>
<dbReference type="Pfam" id="PF19864">
    <property type="entry name" value="Radical_SAM_N2"/>
    <property type="match status" value="1"/>
</dbReference>
<dbReference type="SMART" id="SM00729">
    <property type="entry name" value="Elp3"/>
    <property type="match status" value="1"/>
</dbReference>
<evidence type="ECO:0000259" key="1">
    <source>
        <dbReference type="PROSITE" id="PS51918"/>
    </source>
</evidence>
<dbReference type="InterPro" id="IPR007197">
    <property type="entry name" value="rSAM"/>
</dbReference>
<dbReference type="PROSITE" id="PS51918">
    <property type="entry name" value="RADICAL_SAM"/>
    <property type="match status" value="1"/>
</dbReference>
<gene>
    <name evidence="2" type="ORF">LCGC14_2286810</name>
</gene>
<dbReference type="GO" id="GO:0051536">
    <property type="term" value="F:iron-sulfur cluster binding"/>
    <property type="evidence" value="ECO:0007669"/>
    <property type="project" value="InterPro"/>
</dbReference>
<dbReference type="SUPFAM" id="SSF102114">
    <property type="entry name" value="Radical SAM enzymes"/>
    <property type="match status" value="1"/>
</dbReference>
<dbReference type="PANTHER" id="PTHR42731:SF5">
    <property type="entry name" value="RADICAL SAM DOMAIN PROTEIN"/>
    <property type="match status" value="1"/>
</dbReference>
<dbReference type="InterPro" id="IPR058240">
    <property type="entry name" value="rSAM_sf"/>
</dbReference>
<dbReference type="SFLD" id="SFLDG01082">
    <property type="entry name" value="B12-binding_domain_containing"/>
    <property type="match status" value="1"/>
</dbReference>
<proteinExistence type="predicted"/>
<reference evidence="2" key="1">
    <citation type="journal article" date="2015" name="Nature">
        <title>Complex archaea that bridge the gap between prokaryotes and eukaryotes.</title>
        <authorList>
            <person name="Spang A."/>
            <person name="Saw J.H."/>
            <person name="Jorgensen S.L."/>
            <person name="Zaremba-Niedzwiedzka K."/>
            <person name="Martijn J."/>
            <person name="Lind A.E."/>
            <person name="van Eijk R."/>
            <person name="Schleper C."/>
            <person name="Guy L."/>
            <person name="Ettema T.J."/>
        </authorList>
    </citation>
    <scope>NUCLEOTIDE SEQUENCE</scope>
</reference>
<organism evidence="2">
    <name type="scientific">marine sediment metagenome</name>
    <dbReference type="NCBI Taxonomy" id="412755"/>
    <lineage>
        <taxon>unclassified sequences</taxon>
        <taxon>metagenomes</taxon>
        <taxon>ecological metagenomes</taxon>
    </lineage>
</organism>
<dbReference type="CDD" id="cd01335">
    <property type="entry name" value="Radical_SAM"/>
    <property type="match status" value="1"/>
</dbReference>
<sequence length="583" mass="65920">GIKEGFPLLSTVKSLSEMPRKTGKLSKHFAETEIGALRKDLRGRIKVALVYPNRYHIGMSNLGFQAVYRLFNNFEPVACERAFLQEPDETASGNIRTVESGRLIGEFDIIAFSISFENDYPNLLQILKKAGLPLQSSERKFPHPLVIAGGVVCFLNPEPISPFIDCFLIGEAEGILPRFFSQFFKTNMSIDDDRPRFLKILAQNVPGIYVPQFFKPSYHTDGTLRSFEPTCDVPEKIERIFIKDLSEFATTSTILSPHAAFNRSFLIEVGRGCPRGCRFCSSGYVYRPPRFRPYQVLEKSLKEADLLTDKIGLVGTGISDFPEIGELCDRLLQRDARISFSSLRADALSPGLLSVLKKSKTKTATIAPDAGSERLRRVINKNMTEDEILQATETLVENGVLNLKLYFMIGLPTETMDDVDAMIKLCKQIKHRFLMVGRAKKHVGLITISLNSFVPKPFTPFQWVGMDDLKMLKDKIKRVKYGLKKVANLRVHADVPRWAFIQALFSLGDRRVSNILTLVNHNKGNWAKTLKASPVNPYFYVSRNRDLDEMLPWDFIDHGIDKAFLATEYKRAMEGRVSSPCPM</sequence>
<dbReference type="Pfam" id="PF04055">
    <property type="entry name" value="Radical_SAM"/>
    <property type="match status" value="1"/>
</dbReference>
<dbReference type="AlphaFoldDB" id="A0A0F9CS97"/>
<feature type="non-terminal residue" evidence="2">
    <location>
        <position position="1"/>
    </location>
</feature>
<dbReference type="Gene3D" id="3.80.30.20">
    <property type="entry name" value="tm_1862 like domain"/>
    <property type="match status" value="1"/>
</dbReference>
<dbReference type="PANTHER" id="PTHR42731">
    <property type="entry name" value="SLL1084 PROTEIN"/>
    <property type="match status" value="1"/>
</dbReference>
<dbReference type="InterPro" id="IPR023404">
    <property type="entry name" value="rSAM_horseshoe"/>
</dbReference>
<dbReference type="InterPro" id="IPR006638">
    <property type="entry name" value="Elp3/MiaA/NifB-like_rSAM"/>
</dbReference>
<feature type="non-terminal residue" evidence="2">
    <location>
        <position position="583"/>
    </location>
</feature>
<dbReference type="InterPro" id="IPR045784">
    <property type="entry name" value="Radical_SAM_N2"/>
</dbReference>
<comment type="caution">
    <text evidence="2">The sequence shown here is derived from an EMBL/GenBank/DDBJ whole genome shotgun (WGS) entry which is preliminary data.</text>
</comment>
<accession>A0A0F9CS97</accession>
<feature type="domain" description="Radical SAM core" evidence="1">
    <location>
        <begin position="259"/>
        <end position="490"/>
    </location>
</feature>
<dbReference type="EMBL" id="LAZR01031943">
    <property type="protein sequence ID" value="KKL52303.1"/>
    <property type="molecule type" value="Genomic_DNA"/>
</dbReference>
<dbReference type="SFLD" id="SFLDS00029">
    <property type="entry name" value="Radical_SAM"/>
    <property type="match status" value="1"/>
</dbReference>
<name>A0A0F9CS97_9ZZZZ</name>
<dbReference type="GO" id="GO:0003824">
    <property type="term" value="F:catalytic activity"/>
    <property type="evidence" value="ECO:0007669"/>
    <property type="project" value="InterPro"/>
</dbReference>
<evidence type="ECO:0000313" key="2">
    <source>
        <dbReference type="EMBL" id="KKL52303.1"/>
    </source>
</evidence>